<proteinExistence type="predicted"/>
<dbReference type="AlphaFoldDB" id="A0A9Q1BR55"/>
<reference evidence="2" key="1">
    <citation type="submission" date="2021-10" db="EMBL/GenBank/DDBJ databases">
        <title>Tropical sea cucumber genome reveals ecological adaptation and Cuvierian tubules defense mechanism.</title>
        <authorList>
            <person name="Chen T."/>
        </authorList>
    </citation>
    <scope>NUCLEOTIDE SEQUENCE</scope>
    <source>
        <strain evidence="2">Nanhai2018</strain>
        <tissue evidence="2">Muscle</tissue>
    </source>
</reference>
<comment type="caution">
    <text evidence="2">The sequence shown here is derived from an EMBL/GenBank/DDBJ whole genome shotgun (WGS) entry which is preliminary data.</text>
</comment>
<name>A0A9Q1BR55_HOLLE</name>
<accession>A0A9Q1BR55</accession>
<keyword evidence="3" id="KW-1185">Reference proteome</keyword>
<evidence type="ECO:0000313" key="3">
    <source>
        <dbReference type="Proteomes" id="UP001152320"/>
    </source>
</evidence>
<feature type="region of interest" description="Disordered" evidence="1">
    <location>
        <begin position="46"/>
        <end position="85"/>
    </location>
</feature>
<dbReference type="Proteomes" id="UP001152320">
    <property type="component" value="Chromosome 13"/>
</dbReference>
<organism evidence="2 3">
    <name type="scientific">Holothuria leucospilota</name>
    <name type="common">Black long sea cucumber</name>
    <name type="synonym">Mertensiothuria leucospilota</name>
    <dbReference type="NCBI Taxonomy" id="206669"/>
    <lineage>
        <taxon>Eukaryota</taxon>
        <taxon>Metazoa</taxon>
        <taxon>Echinodermata</taxon>
        <taxon>Eleutherozoa</taxon>
        <taxon>Echinozoa</taxon>
        <taxon>Holothuroidea</taxon>
        <taxon>Aspidochirotacea</taxon>
        <taxon>Aspidochirotida</taxon>
        <taxon>Holothuriidae</taxon>
        <taxon>Holothuria</taxon>
    </lineage>
</organism>
<evidence type="ECO:0000256" key="1">
    <source>
        <dbReference type="SAM" id="MobiDB-lite"/>
    </source>
</evidence>
<evidence type="ECO:0000313" key="2">
    <source>
        <dbReference type="EMBL" id="KAJ8031069.1"/>
    </source>
</evidence>
<protein>
    <submittedName>
        <fullName evidence="2">Uncharacterized protein</fullName>
    </submittedName>
</protein>
<feature type="compositionally biased region" description="Basic and acidic residues" evidence="1">
    <location>
        <begin position="48"/>
        <end position="66"/>
    </location>
</feature>
<gene>
    <name evidence="2" type="ORF">HOLleu_27674</name>
</gene>
<sequence>MTHTSDLPQPRRGGLHYPMPFPCLGFQTRVAICALACSDQVAQLEGGGKWEEGGGRGEGRSPETKPPKSLKKFLPPQNSLTSMTA</sequence>
<dbReference type="EMBL" id="JAIZAY010000013">
    <property type="protein sequence ID" value="KAJ8031069.1"/>
    <property type="molecule type" value="Genomic_DNA"/>
</dbReference>